<name>A0A382XSW3_9ZZZZ</name>
<reference evidence="1" key="1">
    <citation type="submission" date="2018-05" db="EMBL/GenBank/DDBJ databases">
        <authorList>
            <person name="Lanie J.A."/>
            <person name="Ng W.-L."/>
            <person name="Kazmierczak K.M."/>
            <person name="Andrzejewski T.M."/>
            <person name="Davidsen T.M."/>
            <person name="Wayne K.J."/>
            <person name="Tettelin H."/>
            <person name="Glass J.I."/>
            <person name="Rusch D."/>
            <person name="Podicherti R."/>
            <person name="Tsui H.-C.T."/>
            <person name="Winkler M.E."/>
        </authorList>
    </citation>
    <scope>NUCLEOTIDE SEQUENCE</scope>
</reference>
<accession>A0A382XSW3</accession>
<feature type="non-terminal residue" evidence="1">
    <location>
        <position position="29"/>
    </location>
</feature>
<protein>
    <submittedName>
        <fullName evidence="1">Uncharacterized protein</fullName>
    </submittedName>
</protein>
<organism evidence="1">
    <name type="scientific">marine metagenome</name>
    <dbReference type="NCBI Taxonomy" id="408172"/>
    <lineage>
        <taxon>unclassified sequences</taxon>
        <taxon>metagenomes</taxon>
        <taxon>ecological metagenomes</taxon>
    </lineage>
</organism>
<evidence type="ECO:0000313" key="1">
    <source>
        <dbReference type="EMBL" id="SVD73940.1"/>
    </source>
</evidence>
<dbReference type="AlphaFoldDB" id="A0A382XSW3"/>
<proteinExistence type="predicted"/>
<sequence>MHPHAWYFIVPGIGYIGSVSRCPQCLHSV</sequence>
<gene>
    <name evidence="1" type="ORF">METZ01_LOCUS426794</name>
</gene>
<dbReference type="EMBL" id="UINC01170077">
    <property type="protein sequence ID" value="SVD73940.1"/>
    <property type="molecule type" value="Genomic_DNA"/>
</dbReference>